<organism evidence="2 3">
    <name type="scientific">Paenibacillus alvei</name>
    <name type="common">Bacillus alvei</name>
    <dbReference type="NCBI Taxonomy" id="44250"/>
    <lineage>
        <taxon>Bacteria</taxon>
        <taxon>Bacillati</taxon>
        <taxon>Bacillota</taxon>
        <taxon>Bacilli</taxon>
        <taxon>Bacillales</taxon>
        <taxon>Paenibacillaceae</taxon>
        <taxon>Paenibacillus</taxon>
    </lineage>
</organism>
<dbReference type="RefSeq" id="WP_268599456.1">
    <property type="nucleotide sequence ID" value="NZ_JAMDNP010000022.1"/>
</dbReference>
<dbReference type="Proteomes" id="UP001527181">
    <property type="component" value="Unassembled WGS sequence"/>
</dbReference>
<dbReference type="InterPro" id="IPR020941">
    <property type="entry name" value="SUFU-like_domain"/>
</dbReference>
<name>A0ABT4GXF0_PAEAL</name>
<gene>
    <name evidence="2" type="ORF">M5X12_12470</name>
</gene>
<comment type="caution">
    <text evidence="2">The sequence shown here is derived from an EMBL/GenBank/DDBJ whole genome shotgun (WGS) entry which is preliminary data.</text>
</comment>
<dbReference type="Pfam" id="PF05076">
    <property type="entry name" value="SUFU"/>
    <property type="match status" value="1"/>
</dbReference>
<keyword evidence="3" id="KW-1185">Reference proteome</keyword>
<proteinExistence type="predicted"/>
<accession>A0ABT4GXF0</accession>
<reference evidence="2 3" key="1">
    <citation type="submission" date="2022-05" db="EMBL/GenBank/DDBJ databases">
        <title>Genome Sequencing of Bee-Associated Microbes.</title>
        <authorList>
            <person name="Dunlap C."/>
        </authorList>
    </citation>
    <scope>NUCLEOTIDE SEQUENCE [LARGE SCALE GENOMIC DNA]</scope>
    <source>
        <strain evidence="2 3">NRRL B-04010</strain>
    </source>
</reference>
<protein>
    <submittedName>
        <fullName evidence="2">Suppressor of fused domain protein</fullName>
    </submittedName>
</protein>
<sequence length="76" mass="9038">MRTEIVRACATEYEFFPNILTTCAFFIINSKFSVSPGKIFQDIIQMYYLDYEMKHVLFTSPFLWEDPLITIPVCLW</sequence>
<dbReference type="EMBL" id="JAMDNP010000022">
    <property type="protein sequence ID" value="MCY9761392.1"/>
    <property type="molecule type" value="Genomic_DNA"/>
</dbReference>
<feature type="domain" description="Suppressor of fused-like" evidence="1">
    <location>
        <begin position="2"/>
        <end position="68"/>
    </location>
</feature>
<evidence type="ECO:0000313" key="2">
    <source>
        <dbReference type="EMBL" id="MCY9761392.1"/>
    </source>
</evidence>
<evidence type="ECO:0000259" key="1">
    <source>
        <dbReference type="Pfam" id="PF05076"/>
    </source>
</evidence>
<evidence type="ECO:0000313" key="3">
    <source>
        <dbReference type="Proteomes" id="UP001527181"/>
    </source>
</evidence>